<reference evidence="3" key="1">
    <citation type="submission" date="2019-04" db="EMBL/GenBank/DDBJ databases">
        <authorList>
            <consortium name="Science for Life Laboratories"/>
        </authorList>
    </citation>
    <scope>NUCLEOTIDE SEQUENCE</scope>
    <source>
        <strain evidence="3">MBLW1</strain>
    </source>
</reference>
<protein>
    <recommendedName>
        <fullName evidence="2">DUF1559 domain-containing protein</fullName>
    </recommendedName>
</protein>
<feature type="transmembrane region" description="Helical" evidence="1">
    <location>
        <begin position="54"/>
        <end position="78"/>
    </location>
</feature>
<dbReference type="AlphaFoldDB" id="A0A6C2YUF8"/>
<dbReference type="InterPro" id="IPR011453">
    <property type="entry name" value="DUF1559"/>
</dbReference>
<dbReference type="Pfam" id="PF07963">
    <property type="entry name" value="N_methyl"/>
    <property type="match status" value="1"/>
</dbReference>
<dbReference type="NCBIfam" id="TIGR04294">
    <property type="entry name" value="pre_pil_HX9DG"/>
    <property type="match status" value="1"/>
</dbReference>
<dbReference type="EMBL" id="LR593887">
    <property type="protein sequence ID" value="VTS07400.1"/>
    <property type="molecule type" value="Genomic_DNA"/>
</dbReference>
<gene>
    <name evidence="3" type="ORF">GMBLW1_41720</name>
</gene>
<evidence type="ECO:0000313" key="3">
    <source>
        <dbReference type="EMBL" id="VIP05021.1"/>
    </source>
</evidence>
<dbReference type="PANTHER" id="PTHR30093">
    <property type="entry name" value="GENERAL SECRETION PATHWAY PROTEIN G"/>
    <property type="match status" value="1"/>
</dbReference>
<dbReference type="InParanoid" id="A0A6C2YUF8"/>
<evidence type="ECO:0000259" key="2">
    <source>
        <dbReference type="Pfam" id="PF07596"/>
    </source>
</evidence>
<evidence type="ECO:0000313" key="4">
    <source>
        <dbReference type="Proteomes" id="UP000464378"/>
    </source>
</evidence>
<proteinExistence type="predicted"/>
<dbReference type="Pfam" id="PF07596">
    <property type="entry name" value="SBP_bac_10"/>
    <property type="match status" value="1"/>
</dbReference>
<dbReference type="NCBIfam" id="TIGR02532">
    <property type="entry name" value="IV_pilin_GFxxxE"/>
    <property type="match status" value="1"/>
</dbReference>
<name>A0A6C2YUF8_9BACT</name>
<dbReference type="EMBL" id="LR586016">
    <property type="protein sequence ID" value="VIP05021.1"/>
    <property type="molecule type" value="Genomic_DNA"/>
</dbReference>
<feature type="domain" description="DUF1559" evidence="2">
    <location>
        <begin position="79"/>
        <end position="106"/>
    </location>
</feature>
<dbReference type="Gene3D" id="3.30.700.10">
    <property type="entry name" value="Glycoprotein, Type 4 Pilin"/>
    <property type="match status" value="1"/>
</dbReference>
<sequence>MRVVELLSARAGTARDFATDALTVCPDRQKVWSMHMTQSVRSTNRSSQPLSRPAFTLIELLVVIAIIAILIGLLLPAVQKVREAAARAKCQNSLKQLGLALHNHADVNGGRFTVSSMRSSPTVTFTDLYWFGLITDNTSAPRKMDPSRGILGPYLEGNRAIVQCPLFLSERFTLRFDIPVASYAYNDNFSTWDVAGESIVSVSNRRGTSATIAFADSANVPFAAPFDKLTENWYLSAPSQSFPNVHFRHAGIANVCFADGHVETRTPTINGAPSWESTVATELRKREQVWDIGSNDIEFGRE</sequence>
<dbReference type="PANTHER" id="PTHR30093:SF2">
    <property type="entry name" value="TYPE II SECRETION SYSTEM PROTEIN H"/>
    <property type="match status" value="1"/>
</dbReference>
<organism evidence="3">
    <name type="scientific">Tuwongella immobilis</name>
    <dbReference type="NCBI Taxonomy" id="692036"/>
    <lineage>
        <taxon>Bacteria</taxon>
        <taxon>Pseudomonadati</taxon>
        <taxon>Planctomycetota</taxon>
        <taxon>Planctomycetia</taxon>
        <taxon>Gemmatales</taxon>
        <taxon>Gemmataceae</taxon>
        <taxon>Tuwongella</taxon>
    </lineage>
</organism>
<dbReference type="KEGG" id="tim:GMBLW1_41720"/>
<keyword evidence="1" id="KW-1133">Transmembrane helix</keyword>
<keyword evidence="1" id="KW-0812">Transmembrane</keyword>
<keyword evidence="1" id="KW-0472">Membrane</keyword>
<accession>A0A6C2YUF8</accession>
<dbReference type="Proteomes" id="UP000464378">
    <property type="component" value="Chromosome"/>
</dbReference>
<dbReference type="InterPro" id="IPR012902">
    <property type="entry name" value="N_methyl_site"/>
</dbReference>
<evidence type="ECO:0000256" key="1">
    <source>
        <dbReference type="SAM" id="Phobius"/>
    </source>
</evidence>
<keyword evidence="4" id="KW-1185">Reference proteome</keyword>
<dbReference type="InterPro" id="IPR045584">
    <property type="entry name" value="Pilin-like"/>
</dbReference>
<dbReference type="InterPro" id="IPR027558">
    <property type="entry name" value="Pre_pil_HX9DG_C"/>
</dbReference>
<dbReference type="SUPFAM" id="SSF54523">
    <property type="entry name" value="Pili subunits"/>
    <property type="match status" value="1"/>
</dbReference>